<feature type="transmembrane region" description="Helical" evidence="7">
    <location>
        <begin position="85"/>
        <end position="104"/>
    </location>
</feature>
<feature type="transmembrane region" description="Helical" evidence="7">
    <location>
        <begin position="137"/>
        <end position="156"/>
    </location>
</feature>
<feature type="transmembrane region" description="Helical" evidence="7">
    <location>
        <begin position="111"/>
        <end position="131"/>
    </location>
</feature>
<keyword evidence="6 7" id="KW-0472">Membrane</keyword>
<feature type="domain" description="Peptidase S54 rhomboid" evidence="8">
    <location>
        <begin position="42"/>
        <end position="188"/>
    </location>
</feature>
<evidence type="ECO:0000256" key="2">
    <source>
        <dbReference type="ARBA" id="ARBA00022475"/>
    </source>
</evidence>
<keyword evidence="2" id="KW-1003">Cell membrane</keyword>
<dbReference type="GO" id="GO:0004252">
    <property type="term" value="F:serine-type endopeptidase activity"/>
    <property type="evidence" value="ECO:0007669"/>
    <property type="project" value="InterPro"/>
</dbReference>
<dbReference type="RefSeq" id="WP_036164827.1">
    <property type="nucleotide sequence ID" value="NZ_JRKJ01000002.1"/>
</dbReference>
<dbReference type="STRING" id="1300345.LF41_997"/>
<dbReference type="InterPro" id="IPR035952">
    <property type="entry name" value="Rhomboid-like_sf"/>
</dbReference>
<dbReference type="Proteomes" id="UP000030518">
    <property type="component" value="Unassembled WGS sequence"/>
</dbReference>
<proteinExistence type="predicted"/>
<evidence type="ECO:0000256" key="6">
    <source>
        <dbReference type="ARBA" id="ARBA00023136"/>
    </source>
</evidence>
<name>A0A0A2WQ80_9GAMM</name>
<comment type="caution">
    <text evidence="9">The sequence shown here is derived from an EMBL/GenBank/DDBJ whole genome shotgun (WGS) entry which is preliminary data.</text>
</comment>
<evidence type="ECO:0000313" key="9">
    <source>
        <dbReference type="EMBL" id="KGQ20460.1"/>
    </source>
</evidence>
<evidence type="ECO:0000313" key="10">
    <source>
        <dbReference type="Proteomes" id="UP000030518"/>
    </source>
</evidence>
<keyword evidence="5 7" id="KW-1133">Transmembrane helix</keyword>
<dbReference type="Gene3D" id="1.20.1540.10">
    <property type="entry name" value="Rhomboid-like"/>
    <property type="match status" value="1"/>
</dbReference>
<dbReference type="SUPFAM" id="SSF144091">
    <property type="entry name" value="Rhomboid-like"/>
    <property type="match status" value="1"/>
</dbReference>
<evidence type="ECO:0000256" key="5">
    <source>
        <dbReference type="ARBA" id="ARBA00022989"/>
    </source>
</evidence>
<dbReference type="PATRIC" id="fig|1300345.3.peg.318"/>
<evidence type="ECO:0000256" key="3">
    <source>
        <dbReference type="ARBA" id="ARBA00022519"/>
    </source>
</evidence>
<sequence>MGGAPQTIVLIVLTVALSWAAFSRPRLLDRLTLWPPAIDRKHEYDRLVTHGFVHADWMHLFFNMFTLWFFGPLCERFYGNAVGPLAYPVFYMAAVVIAILPTYLRHRRDAGYRSLGASGAVSAVLFTYILFNPWGMIGIMFIPCPAILFGVVYLAYSAWADLKGAHGNVNHSAHFWGAAFGIAAAVVVEPQLIQHFFAQLMSPLG</sequence>
<reference evidence="9 10" key="1">
    <citation type="submission" date="2014-09" db="EMBL/GenBank/DDBJ databases">
        <title>Genome sequences of Lysobacter dokdonensis DS-58.</title>
        <authorList>
            <person name="Kim J.F."/>
            <person name="Kwak M.-J."/>
        </authorList>
    </citation>
    <scope>NUCLEOTIDE SEQUENCE [LARGE SCALE GENOMIC DNA]</scope>
    <source>
        <strain evidence="9 10">DS-58</strain>
    </source>
</reference>
<feature type="transmembrane region" description="Helical" evidence="7">
    <location>
        <begin position="6"/>
        <end position="22"/>
    </location>
</feature>
<dbReference type="PANTHER" id="PTHR43066">
    <property type="entry name" value="RHOMBOID-RELATED PROTEIN"/>
    <property type="match status" value="1"/>
</dbReference>
<protein>
    <submittedName>
        <fullName evidence="9">Rhomboid family protein</fullName>
    </submittedName>
</protein>
<keyword evidence="10" id="KW-1185">Reference proteome</keyword>
<organism evidence="9 10">
    <name type="scientific">Lysobacter dokdonensis DS-58</name>
    <dbReference type="NCBI Taxonomy" id="1300345"/>
    <lineage>
        <taxon>Bacteria</taxon>
        <taxon>Pseudomonadati</taxon>
        <taxon>Pseudomonadota</taxon>
        <taxon>Gammaproteobacteria</taxon>
        <taxon>Lysobacterales</taxon>
        <taxon>Lysobacteraceae</taxon>
        <taxon>Noviluteimonas</taxon>
    </lineage>
</organism>
<dbReference type="OrthoDB" id="9813074at2"/>
<evidence type="ECO:0000256" key="1">
    <source>
        <dbReference type="ARBA" id="ARBA00004141"/>
    </source>
</evidence>
<dbReference type="eggNOG" id="COG0705">
    <property type="taxonomic scope" value="Bacteria"/>
</dbReference>
<gene>
    <name evidence="9" type="ORF">LF41_997</name>
</gene>
<evidence type="ECO:0000259" key="8">
    <source>
        <dbReference type="Pfam" id="PF01694"/>
    </source>
</evidence>
<evidence type="ECO:0000256" key="7">
    <source>
        <dbReference type="SAM" id="Phobius"/>
    </source>
</evidence>
<evidence type="ECO:0000256" key="4">
    <source>
        <dbReference type="ARBA" id="ARBA00022692"/>
    </source>
</evidence>
<dbReference type="GO" id="GO:0016020">
    <property type="term" value="C:membrane"/>
    <property type="evidence" value="ECO:0007669"/>
    <property type="project" value="UniProtKB-SubCell"/>
</dbReference>
<keyword evidence="3" id="KW-0997">Cell inner membrane</keyword>
<accession>A0A0A2WQ80</accession>
<dbReference type="Pfam" id="PF01694">
    <property type="entry name" value="Rhomboid"/>
    <property type="match status" value="1"/>
</dbReference>
<keyword evidence="4 7" id="KW-0812">Transmembrane</keyword>
<dbReference type="AlphaFoldDB" id="A0A0A2WQ80"/>
<comment type="subcellular location">
    <subcellularLocation>
        <location evidence="1">Membrane</location>
        <topology evidence="1">Multi-pass membrane protein</topology>
    </subcellularLocation>
</comment>
<dbReference type="PANTHER" id="PTHR43066:SF26">
    <property type="entry name" value="RHOMBOID PROTEASE GLPG"/>
    <property type="match status" value="1"/>
</dbReference>
<feature type="transmembrane region" description="Helical" evidence="7">
    <location>
        <begin position="60"/>
        <end position="79"/>
    </location>
</feature>
<dbReference type="EMBL" id="JRKJ01000002">
    <property type="protein sequence ID" value="KGQ20460.1"/>
    <property type="molecule type" value="Genomic_DNA"/>
</dbReference>
<dbReference type="InterPro" id="IPR022764">
    <property type="entry name" value="Peptidase_S54_rhomboid_dom"/>
</dbReference>